<gene>
    <name evidence="1" type="ORF">FTUN_6340</name>
</gene>
<name>A0A6M5YXN4_9BACT</name>
<accession>A0A6M5YXN4</accession>
<evidence type="ECO:0000313" key="1">
    <source>
        <dbReference type="EMBL" id="QJW98745.1"/>
    </source>
</evidence>
<evidence type="ECO:0000313" key="2">
    <source>
        <dbReference type="Proteomes" id="UP000503447"/>
    </source>
</evidence>
<keyword evidence="2" id="KW-1185">Reference proteome</keyword>
<proteinExistence type="predicted"/>
<evidence type="ECO:0008006" key="3">
    <source>
        <dbReference type="Google" id="ProtNLM"/>
    </source>
</evidence>
<dbReference type="AlphaFoldDB" id="A0A6M5YXN4"/>
<protein>
    <recommendedName>
        <fullName evidence="3">Zinc finger/thioredoxin putative domain-containing protein</fullName>
    </recommendedName>
</protein>
<dbReference type="EMBL" id="CP053452">
    <property type="protein sequence ID" value="QJW98745.1"/>
    <property type="molecule type" value="Genomic_DNA"/>
</dbReference>
<dbReference type="KEGG" id="ftj:FTUN_6340"/>
<dbReference type="Proteomes" id="UP000503447">
    <property type="component" value="Chromosome"/>
</dbReference>
<reference evidence="2" key="1">
    <citation type="submission" date="2020-05" db="EMBL/GenBank/DDBJ databases">
        <title>Frigoriglobus tundricola gen. nov., sp. nov., a psychrotolerant cellulolytic planctomycete of the family Gemmataceae with two divergent copies of 16S rRNA gene.</title>
        <authorList>
            <person name="Kulichevskaya I.S."/>
            <person name="Ivanova A.A."/>
            <person name="Naumoff D.G."/>
            <person name="Beletsky A.V."/>
            <person name="Rijpstra W.I.C."/>
            <person name="Sinninghe Damste J.S."/>
            <person name="Mardanov A.V."/>
            <person name="Ravin N.V."/>
            <person name="Dedysh S.N."/>
        </authorList>
    </citation>
    <scope>NUCLEOTIDE SEQUENCE [LARGE SCALE GENOMIC DNA]</scope>
    <source>
        <strain evidence="2">PL17</strain>
    </source>
</reference>
<sequence>MAIEFDCPHCQQHYRLKDELAGKAATCKGCRQKIVIPKPVTIPNDRLSPELLAAREAEALAALADDAAKAETKQRVIDVECGYCGNKWTEPLTRAGKNTLCPNPECRQRIKIPEAKAEETLDWRQTRTKGPSLAKDNQLQKLEGVQDAAEVVNVSHTALKEADATGIELEPRPLKQKVMFALIALGLVGGLVLGVLQLTRSRTEKVEDRLMQEAVAEFAKEADALPKDEKPLLTAVMHAAAGEHALRHNTKEKFKEAMDQYAKAREALRVGTSPARNAACAELALAFLALGGTEQEARDQVRIRWMPEANLKTRPNERVFTIFEELQKTLDLVAGADPEFRTHLARRLARELTARGQPVVAVELIPVALFSPAEQPEVKAVVALEIYRADKGSGLPRKVADELKSRTADLSRSPSAQTLFHVLGIEKQFLAPPGQGTVVDSTRMAYTGKYLLEGKTDEALELARRPGLAAGQVRAFLLCADWSSDPTSALNEADAVLSAAAGKKDGSVSPYNVLRLTQIAAAAGKPELVKKFTALLADEALKAWATGDAVRLRLAAAPREKGDDAWAEVPDDARKIRAGQVWARFWLARQNARISGSRADSVRAVSGWPTPIVPFGKAGVALGIQDGAK</sequence>
<dbReference type="RefSeq" id="WP_171473850.1">
    <property type="nucleotide sequence ID" value="NZ_CP053452.2"/>
</dbReference>
<organism evidence="1 2">
    <name type="scientific">Frigoriglobus tundricola</name>
    <dbReference type="NCBI Taxonomy" id="2774151"/>
    <lineage>
        <taxon>Bacteria</taxon>
        <taxon>Pseudomonadati</taxon>
        <taxon>Planctomycetota</taxon>
        <taxon>Planctomycetia</taxon>
        <taxon>Gemmatales</taxon>
        <taxon>Gemmataceae</taxon>
        <taxon>Frigoriglobus</taxon>
    </lineage>
</organism>